<feature type="transmembrane region" description="Helical" evidence="8">
    <location>
        <begin position="406"/>
        <end position="424"/>
    </location>
</feature>
<feature type="transmembrane region" description="Helical" evidence="8">
    <location>
        <begin position="223"/>
        <end position="241"/>
    </location>
</feature>
<evidence type="ECO:0000313" key="9">
    <source>
        <dbReference type="EMBL" id="MDT9410825.1"/>
    </source>
</evidence>
<feature type="transmembrane region" description="Helical" evidence="8">
    <location>
        <begin position="430"/>
        <end position="451"/>
    </location>
</feature>
<dbReference type="Proteomes" id="UP001265983">
    <property type="component" value="Unassembled WGS sequence"/>
</dbReference>
<sequence>MFTPVIDAVGGSLGLSALCAILPLIGFFIFLMVLKMKAHWAALSSVGVALLVGIFLFKMPANLAFLSFTEGVAFGLFPIVYIIWMAVWVYDLTVKSGRFEDLRTIFSKIGRGDMRVQAMLIGFAFGGLLEALAGFGAPIAIVAAMLLAIGLKPMKAVLVTFVANCAPVAFGAMGIPVTTGGLLTQIPGEQVAAMAGRQVSLIALIVPFILALIMDGTRGVRQTWPMALLLGITFGGGQFLASNYFSYVLTDVVACLLSLICGVAFLRVWKPKTPEDQASEIDASTIHLSGDRAFLALFPYLLVVVVFSITSLWKIGVNIPAALKSTDIKVQWPGLHGHLVNQAGEPIPNTIFNFNWLSTPGTILFFCGLITVLVYSLAAKNSNGEYPMSFKAGFSQLAEGAYKMRYSALTIAAVMGLAYVMNLSGQTASIGAFLAATGTIFPLLSPLLGWIGTWVTGSATSANALFAQMQSTTATQVGVSPTLLVGANTAGATLGKMMSPQTLTIAANAVNMENGERKIMAQAWKYSLGLLVYICIIAYLQSTPILGWMVVG</sequence>
<dbReference type="KEGG" id="crf:FRC0190_00995"/>
<dbReference type="EMBL" id="LR738855">
    <property type="protein sequence ID" value="VZH85007.1"/>
    <property type="molecule type" value="Genomic_DNA"/>
</dbReference>
<reference evidence="10 11" key="1">
    <citation type="submission" date="2019-11" db="EMBL/GenBank/DDBJ databases">
        <authorList>
            <person name="Brisse S."/>
        </authorList>
    </citation>
    <scope>NUCLEOTIDE SEQUENCE [LARGE SCALE GENOMIC DNA]</scope>
    <source>
        <strain evidence="10">FRC0190</strain>
    </source>
</reference>
<dbReference type="GO" id="GO:0005886">
    <property type="term" value="C:plasma membrane"/>
    <property type="evidence" value="ECO:0007669"/>
    <property type="project" value="UniProtKB-SubCell"/>
</dbReference>
<comment type="subcellular location">
    <subcellularLocation>
        <location evidence="1 8">Cell membrane</location>
        <topology evidence="1 8">Multi-pass membrane protein</topology>
    </subcellularLocation>
</comment>
<dbReference type="AlphaFoldDB" id="A0A6I8MBH8"/>
<feature type="transmembrane region" description="Helical" evidence="8">
    <location>
        <begin position="356"/>
        <end position="378"/>
    </location>
</feature>
<dbReference type="GO" id="GO:0015295">
    <property type="term" value="F:solute:proton symporter activity"/>
    <property type="evidence" value="ECO:0007669"/>
    <property type="project" value="TreeGrafter"/>
</dbReference>
<evidence type="ECO:0000256" key="5">
    <source>
        <dbReference type="ARBA" id="ARBA00022692"/>
    </source>
</evidence>
<feature type="transmembrane region" description="Helical" evidence="8">
    <location>
        <begin position="40"/>
        <end position="59"/>
    </location>
</feature>
<keyword evidence="4 8" id="KW-1003">Cell membrane</keyword>
<dbReference type="EMBL" id="JARUHM010000009">
    <property type="protein sequence ID" value="MDT9410825.1"/>
    <property type="molecule type" value="Genomic_DNA"/>
</dbReference>
<organism evidence="10 11">
    <name type="scientific">Corynebacterium rouxii</name>
    <dbReference type="NCBI Taxonomy" id="2719119"/>
    <lineage>
        <taxon>Bacteria</taxon>
        <taxon>Bacillati</taxon>
        <taxon>Actinomycetota</taxon>
        <taxon>Actinomycetes</taxon>
        <taxon>Mycobacteriales</taxon>
        <taxon>Corynebacteriaceae</taxon>
        <taxon>Corynebacterium</taxon>
    </lineage>
</organism>
<keyword evidence="5 8" id="KW-0812">Transmembrane</keyword>
<dbReference type="NCBIfam" id="TIGR00795">
    <property type="entry name" value="lctP"/>
    <property type="match status" value="1"/>
</dbReference>
<feature type="transmembrane region" description="Helical" evidence="8">
    <location>
        <begin position="71"/>
        <end position="90"/>
    </location>
</feature>
<dbReference type="Pfam" id="PF02652">
    <property type="entry name" value="Lactate_perm"/>
    <property type="match status" value="1"/>
</dbReference>
<feature type="transmembrane region" description="Helical" evidence="8">
    <location>
        <begin position="120"/>
        <end position="149"/>
    </location>
</feature>
<dbReference type="InterPro" id="IPR003804">
    <property type="entry name" value="Lactate_perm"/>
</dbReference>
<comment type="function">
    <text evidence="8">Uptake of L-lactate across the membrane. Can also transport D-lactate and glycolate.</text>
</comment>
<proteinExistence type="inferred from homology"/>
<evidence type="ECO:0000256" key="7">
    <source>
        <dbReference type="ARBA" id="ARBA00023136"/>
    </source>
</evidence>
<evidence type="ECO:0000313" key="12">
    <source>
        <dbReference type="Proteomes" id="UP001265983"/>
    </source>
</evidence>
<name>A0A6I8MBH8_9CORY</name>
<gene>
    <name evidence="10" type="ORF">FRC0190_00995</name>
    <name evidence="9" type="ORF">P8T80_05430</name>
</gene>
<keyword evidence="12" id="KW-1185">Reference proteome</keyword>
<feature type="transmembrane region" description="Helical" evidence="8">
    <location>
        <begin position="293"/>
        <end position="313"/>
    </location>
</feature>
<protein>
    <recommendedName>
        <fullName evidence="8">L-lactate permease</fullName>
    </recommendedName>
</protein>
<evidence type="ECO:0000256" key="4">
    <source>
        <dbReference type="ARBA" id="ARBA00022475"/>
    </source>
</evidence>
<evidence type="ECO:0000256" key="6">
    <source>
        <dbReference type="ARBA" id="ARBA00022989"/>
    </source>
</evidence>
<dbReference type="Proteomes" id="UP000423525">
    <property type="component" value="Chromosome"/>
</dbReference>
<feature type="transmembrane region" description="Helical" evidence="8">
    <location>
        <begin position="12"/>
        <end position="34"/>
    </location>
</feature>
<feature type="transmembrane region" description="Helical" evidence="8">
    <location>
        <begin position="156"/>
        <end position="175"/>
    </location>
</feature>
<evidence type="ECO:0000256" key="1">
    <source>
        <dbReference type="ARBA" id="ARBA00004651"/>
    </source>
</evidence>
<evidence type="ECO:0000256" key="8">
    <source>
        <dbReference type="RuleBase" id="RU365092"/>
    </source>
</evidence>
<evidence type="ECO:0000256" key="2">
    <source>
        <dbReference type="ARBA" id="ARBA00010100"/>
    </source>
</evidence>
<dbReference type="RefSeq" id="WP_155872396.1">
    <property type="nucleotide sequence ID" value="NZ_CP168248.1"/>
</dbReference>
<reference evidence="9 12" key="2">
    <citation type="submission" date="2023-03" db="EMBL/GenBank/DDBJ databases">
        <title>Whole genome sequence of the first Corynebacterium rouxii strains isolated in Brazil: a recent member of Corynebacterium diphtheriae complex.</title>
        <authorList>
            <person name="Vieira V."/>
            <person name="Ramos J.N."/>
            <person name="Araujo M.R.B."/>
            <person name="Baio P.V."/>
            <person name="Sant'Anna L.O."/>
            <person name="Veras J.F.C."/>
            <person name="Vieira E.M.D."/>
            <person name="Sousa M.A.B."/>
            <person name="Camargo C.H."/>
            <person name="Sacchi C.T."/>
            <person name="Campos K.R."/>
            <person name="Santos M.B.N."/>
            <person name="Bokermann S."/>
            <person name="Alvim L.B."/>
            <person name="Santos L.S."/>
            <person name="Mattos-Guaraldi A.L."/>
        </authorList>
    </citation>
    <scope>NUCLEOTIDE SEQUENCE [LARGE SCALE GENOMIC DNA]</scope>
    <source>
        <strain evidence="9 12">70862</strain>
    </source>
</reference>
<evidence type="ECO:0000256" key="3">
    <source>
        <dbReference type="ARBA" id="ARBA00022448"/>
    </source>
</evidence>
<feature type="transmembrane region" description="Helical" evidence="8">
    <location>
        <begin position="195"/>
        <end position="214"/>
    </location>
</feature>
<feature type="transmembrane region" description="Helical" evidence="8">
    <location>
        <begin position="247"/>
        <end position="269"/>
    </location>
</feature>
<accession>A0A6I8MBH8</accession>
<dbReference type="GO" id="GO:0015129">
    <property type="term" value="F:lactate transmembrane transporter activity"/>
    <property type="evidence" value="ECO:0007669"/>
    <property type="project" value="UniProtKB-UniRule"/>
</dbReference>
<evidence type="ECO:0000313" key="11">
    <source>
        <dbReference type="Proteomes" id="UP000423525"/>
    </source>
</evidence>
<keyword evidence="3 8" id="KW-0813">Transport</keyword>
<evidence type="ECO:0000313" key="10">
    <source>
        <dbReference type="EMBL" id="VZH85007.1"/>
    </source>
</evidence>
<comment type="similarity">
    <text evidence="2 8">Belongs to the lactate permease family.</text>
</comment>
<feature type="transmembrane region" description="Helical" evidence="8">
    <location>
        <begin position="526"/>
        <end position="551"/>
    </location>
</feature>
<keyword evidence="7 8" id="KW-0472">Membrane</keyword>
<dbReference type="PANTHER" id="PTHR30003:SF0">
    <property type="entry name" value="GLYCOLATE PERMEASE GLCA-RELATED"/>
    <property type="match status" value="1"/>
</dbReference>
<dbReference type="PANTHER" id="PTHR30003">
    <property type="entry name" value="L-LACTATE PERMEASE"/>
    <property type="match status" value="1"/>
</dbReference>
<keyword evidence="6 8" id="KW-1133">Transmembrane helix</keyword>